<dbReference type="Proteomes" id="UP000683360">
    <property type="component" value="Unassembled WGS sequence"/>
</dbReference>
<dbReference type="AlphaFoldDB" id="A0A8S3TXV1"/>
<feature type="compositionally biased region" description="Low complexity" evidence="1">
    <location>
        <begin position="155"/>
        <end position="175"/>
    </location>
</feature>
<keyword evidence="3" id="KW-1185">Reference proteome</keyword>
<evidence type="ECO:0000313" key="2">
    <source>
        <dbReference type="EMBL" id="CAG2238393.1"/>
    </source>
</evidence>
<sequence length="267" mass="29031">MESVYCWSIKESSDDVPLEESYYRNINRVSSKPPLPPKKVLPSSCGTSLAESNCNNESMSMIASTTRRQDEVSDSLYDDVTFYNKARTLPRTSTRTDLNGNTKSSGSSIEARRASMPDMVSVMLSENDNLQSVPNSSASTHSSSLGDRPAIPGKSSSSGSNSNTSPPTSNDTRNTQAMCDSLLTDSLTVSVVLVSSLLTTHLTHLELAQSASQNHSVHQHHHPLISLSHQKRTKSSRSQKALYPSGSCSVPTQQTKRVLRISLLLTK</sequence>
<protein>
    <submittedName>
        <fullName evidence="2">Uncharacterized protein</fullName>
    </submittedName>
</protein>
<reference evidence="2" key="1">
    <citation type="submission" date="2021-03" db="EMBL/GenBank/DDBJ databases">
        <authorList>
            <person name="Bekaert M."/>
        </authorList>
    </citation>
    <scope>NUCLEOTIDE SEQUENCE</scope>
</reference>
<evidence type="ECO:0000313" key="3">
    <source>
        <dbReference type="Proteomes" id="UP000683360"/>
    </source>
</evidence>
<feature type="region of interest" description="Disordered" evidence="1">
    <location>
        <begin position="92"/>
        <end position="113"/>
    </location>
</feature>
<name>A0A8S3TXV1_MYTED</name>
<proteinExistence type="predicted"/>
<organism evidence="2 3">
    <name type="scientific">Mytilus edulis</name>
    <name type="common">Blue mussel</name>
    <dbReference type="NCBI Taxonomy" id="6550"/>
    <lineage>
        <taxon>Eukaryota</taxon>
        <taxon>Metazoa</taxon>
        <taxon>Spiralia</taxon>
        <taxon>Lophotrochozoa</taxon>
        <taxon>Mollusca</taxon>
        <taxon>Bivalvia</taxon>
        <taxon>Autobranchia</taxon>
        <taxon>Pteriomorphia</taxon>
        <taxon>Mytilida</taxon>
        <taxon>Mytiloidea</taxon>
        <taxon>Mytilidae</taxon>
        <taxon>Mytilinae</taxon>
        <taxon>Mytilus</taxon>
    </lineage>
</organism>
<feature type="compositionally biased region" description="Polar residues" evidence="1">
    <location>
        <begin position="129"/>
        <end position="145"/>
    </location>
</feature>
<feature type="region of interest" description="Disordered" evidence="1">
    <location>
        <begin position="129"/>
        <end position="175"/>
    </location>
</feature>
<gene>
    <name evidence="2" type="ORF">MEDL_50781</name>
</gene>
<accession>A0A8S3TXV1</accession>
<feature type="compositionally biased region" description="Polar residues" evidence="1">
    <location>
        <begin position="92"/>
        <end position="108"/>
    </location>
</feature>
<dbReference type="EMBL" id="CAJPWZ010002427">
    <property type="protein sequence ID" value="CAG2238393.1"/>
    <property type="molecule type" value="Genomic_DNA"/>
</dbReference>
<comment type="caution">
    <text evidence="2">The sequence shown here is derived from an EMBL/GenBank/DDBJ whole genome shotgun (WGS) entry which is preliminary data.</text>
</comment>
<evidence type="ECO:0000256" key="1">
    <source>
        <dbReference type="SAM" id="MobiDB-lite"/>
    </source>
</evidence>